<keyword evidence="2" id="KW-1133">Transmembrane helix</keyword>
<feature type="compositionally biased region" description="Polar residues" evidence="1">
    <location>
        <begin position="318"/>
        <end position="358"/>
    </location>
</feature>
<keyword evidence="2" id="KW-0472">Membrane</keyword>
<keyword evidence="2" id="KW-0812">Transmembrane</keyword>
<gene>
    <name evidence="3" type="ORF">SeMB42_g02934</name>
</gene>
<feature type="region of interest" description="Disordered" evidence="1">
    <location>
        <begin position="318"/>
        <end position="366"/>
    </location>
</feature>
<dbReference type="VEuPathDB" id="FungiDB:SeMB42_g02934"/>
<protein>
    <submittedName>
        <fullName evidence="3">Uncharacterized protein</fullName>
    </submittedName>
</protein>
<evidence type="ECO:0000313" key="3">
    <source>
        <dbReference type="EMBL" id="TPX48604.1"/>
    </source>
</evidence>
<organism evidence="3 4">
    <name type="scientific">Synchytrium endobioticum</name>
    <dbReference type="NCBI Taxonomy" id="286115"/>
    <lineage>
        <taxon>Eukaryota</taxon>
        <taxon>Fungi</taxon>
        <taxon>Fungi incertae sedis</taxon>
        <taxon>Chytridiomycota</taxon>
        <taxon>Chytridiomycota incertae sedis</taxon>
        <taxon>Chytridiomycetes</taxon>
        <taxon>Synchytriales</taxon>
        <taxon>Synchytriaceae</taxon>
        <taxon>Synchytrium</taxon>
    </lineage>
</organism>
<feature type="transmembrane region" description="Helical" evidence="2">
    <location>
        <begin position="161"/>
        <end position="187"/>
    </location>
</feature>
<evidence type="ECO:0000256" key="1">
    <source>
        <dbReference type="SAM" id="MobiDB-lite"/>
    </source>
</evidence>
<comment type="caution">
    <text evidence="3">The sequence shown here is derived from an EMBL/GenBank/DDBJ whole genome shotgun (WGS) entry which is preliminary data.</text>
</comment>
<feature type="transmembrane region" description="Helical" evidence="2">
    <location>
        <begin position="120"/>
        <end position="141"/>
    </location>
</feature>
<reference evidence="3 4" key="1">
    <citation type="journal article" date="2019" name="Sci. Rep.">
        <title>Comparative genomics of chytrid fungi reveal insights into the obligate biotrophic and pathogenic lifestyle of Synchytrium endobioticum.</title>
        <authorList>
            <person name="van de Vossenberg B.T.L.H."/>
            <person name="Warris S."/>
            <person name="Nguyen H.D.T."/>
            <person name="van Gent-Pelzer M.P.E."/>
            <person name="Joly D.L."/>
            <person name="van de Geest H.C."/>
            <person name="Bonants P.J.M."/>
            <person name="Smith D.S."/>
            <person name="Levesque C.A."/>
            <person name="van der Lee T.A.J."/>
        </authorList>
    </citation>
    <scope>NUCLEOTIDE SEQUENCE [LARGE SCALE GENOMIC DNA]</scope>
    <source>
        <strain evidence="3 4">MB42</strain>
    </source>
</reference>
<dbReference type="Proteomes" id="UP000317494">
    <property type="component" value="Unassembled WGS sequence"/>
</dbReference>
<evidence type="ECO:0000313" key="4">
    <source>
        <dbReference type="Proteomes" id="UP000317494"/>
    </source>
</evidence>
<proteinExistence type="predicted"/>
<name>A0A507DAM2_9FUNG</name>
<evidence type="ECO:0000256" key="2">
    <source>
        <dbReference type="SAM" id="Phobius"/>
    </source>
</evidence>
<keyword evidence="4" id="KW-1185">Reference proteome</keyword>
<sequence>MGKWANAYNKVATITTSRVSNCGDLPRYTVPYTGCFPSYLQTHLAARSPQVYDWTHLAIQRQSSQAIMKSSSYGSINNEGQERLEDHPSSSASSLVDFAELSRYWKIWMEWQIKMEKNRYAQLALAVICLICAIVCCIIVGPVPHPAKDYPWAQSDISSAYINLIFTTPIWSFAIQMLTSIGFAILAYWEHLEPRKKGLALMTLIWIFMLLLFIEGGYFVSYMNQGVTMVLQCGSWCGTSSQCHYDATLAAGTQCSPAFVTDYLDASNQWTNRGWIILSNLVVQVLVLHCSVTTVLDYINAEYIFSCDDPLPTTGDNQHRNSICPSPGTISPDTISRSPSRSLPCTNSSIQNPSASNNKPRKSHVS</sequence>
<dbReference type="EMBL" id="QEAN01000097">
    <property type="protein sequence ID" value="TPX48604.1"/>
    <property type="molecule type" value="Genomic_DNA"/>
</dbReference>
<dbReference type="AlphaFoldDB" id="A0A507DAM2"/>
<accession>A0A507DAM2</accession>
<feature type="transmembrane region" description="Helical" evidence="2">
    <location>
        <begin position="199"/>
        <end position="220"/>
    </location>
</feature>